<dbReference type="Proteomes" id="UP000322997">
    <property type="component" value="Unassembled WGS sequence"/>
</dbReference>
<proteinExistence type="inferred from homology"/>
<evidence type="ECO:0000256" key="6">
    <source>
        <dbReference type="ARBA" id="ARBA00023136"/>
    </source>
</evidence>
<evidence type="ECO:0000256" key="3">
    <source>
        <dbReference type="ARBA" id="ARBA00022475"/>
    </source>
</evidence>
<dbReference type="Pfam" id="PF04239">
    <property type="entry name" value="DUF421"/>
    <property type="match status" value="1"/>
</dbReference>
<comment type="similarity">
    <text evidence="2">Belongs to the UPF0702 family.</text>
</comment>
<keyword evidence="4 7" id="KW-0812">Transmembrane</keyword>
<evidence type="ECO:0000313" key="9">
    <source>
        <dbReference type="EMBL" id="TYS55209.1"/>
    </source>
</evidence>
<evidence type="ECO:0000256" key="1">
    <source>
        <dbReference type="ARBA" id="ARBA00004651"/>
    </source>
</evidence>
<sequence>MGTWDFHQQGILSSSKGEYAVEDILMTMYRTTFSFILLVLATLLFGKHINSHKNHYSFALSITIGSLIANMAFNHRLQFSSMVISFGVLILLFYILLLTSTKSRKWRGRLSERPTTLMEKGKILEENMRKLKFTMDNLNQQLREQGIFDITEVDMVVLEVSGMLSVRKKALYSPLTPKDLNLAPSPSGPLAVELIMDGEETENLIPSHREQLLSICRDRGISLDYINYAVVTSSGNIFIDENRDVLR</sequence>
<comment type="subcellular location">
    <subcellularLocation>
        <location evidence="1">Cell membrane</location>
        <topology evidence="1">Multi-pass membrane protein</topology>
    </subcellularLocation>
</comment>
<evidence type="ECO:0000256" key="2">
    <source>
        <dbReference type="ARBA" id="ARBA00006448"/>
    </source>
</evidence>
<evidence type="ECO:0000256" key="5">
    <source>
        <dbReference type="ARBA" id="ARBA00022989"/>
    </source>
</evidence>
<accession>A0A5D4RWZ6</accession>
<comment type="caution">
    <text evidence="9">The sequence shown here is derived from an EMBL/GenBank/DDBJ whole genome shotgun (WGS) entry which is preliminary data.</text>
</comment>
<evidence type="ECO:0000256" key="7">
    <source>
        <dbReference type="SAM" id="Phobius"/>
    </source>
</evidence>
<dbReference type="PANTHER" id="PTHR34582:SF7">
    <property type="entry name" value="UPF0702 TRANSMEMBRANE PROTEIN YDFS"/>
    <property type="match status" value="1"/>
</dbReference>
<feature type="domain" description="YetF C-terminal" evidence="8">
    <location>
        <begin position="102"/>
        <end position="202"/>
    </location>
</feature>
<evidence type="ECO:0000256" key="4">
    <source>
        <dbReference type="ARBA" id="ARBA00022692"/>
    </source>
</evidence>
<protein>
    <submittedName>
        <fullName evidence="9">DUF421 domain-containing protein</fullName>
    </submittedName>
</protein>
<evidence type="ECO:0000259" key="8">
    <source>
        <dbReference type="Pfam" id="PF04239"/>
    </source>
</evidence>
<dbReference type="Gene3D" id="3.30.240.20">
    <property type="entry name" value="bsu07140 like domains"/>
    <property type="match status" value="1"/>
</dbReference>
<organism evidence="9 10">
    <name type="scientific">Rossellomorea marisflavi</name>
    <dbReference type="NCBI Taxonomy" id="189381"/>
    <lineage>
        <taxon>Bacteria</taxon>
        <taxon>Bacillati</taxon>
        <taxon>Bacillota</taxon>
        <taxon>Bacilli</taxon>
        <taxon>Bacillales</taxon>
        <taxon>Bacillaceae</taxon>
        <taxon>Rossellomorea</taxon>
    </lineage>
</organism>
<keyword evidence="5 7" id="KW-1133">Transmembrane helix</keyword>
<keyword evidence="6 7" id="KW-0472">Membrane</keyword>
<feature type="transmembrane region" description="Helical" evidence="7">
    <location>
        <begin position="56"/>
        <end position="73"/>
    </location>
</feature>
<evidence type="ECO:0000313" key="10">
    <source>
        <dbReference type="Proteomes" id="UP000322997"/>
    </source>
</evidence>
<dbReference type="AlphaFoldDB" id="A0A5D4RWZ6"/>
<keyword evidence="3" id="KW-1003">Cell membrane</keyword>
<feature type="transmembrane region" description="Helical" evidence="7">
    <location>
        <begin position="79"/>
        <end position="99"/>
    </location>
</feature>
<reference evidence="9 10" key="1">
    <citation type="submission" date="2019-08" db="EMBL/GenBank/DDBJ databases">
        <title>Bacillus genomes from the desert of Cuatro Cienegas, Coahuila.</title>
        <authorList>
            <person name="Olmedo-Alvarez G."/>
        </authorList>
    </citation>
    <scope>NUCLEOTIDE SEQUENCE [LARGE SCALE GENOMIC DNA]</scope>
    <source>
        <strain evidence="9 10">CH108_3D</strain>
    </source>
</reference>
<name>A0A5D4RWZ6_9BACI</name>
<dbReference type="EMBL" id="VTEQ01000002">
    <property type="protein sequence ID" value="TYS55209.1"/>
    <property type="molecule type" value="Genomic_DNA"/>
</dbReference>
<dbReference type="InterPro" id="IPR023090">
    <property type="entry name" value="UPF0702_alpha/beta_dom_sf"/>
</dbReference>
<dbReference type="InterPro" id="IPR007353">
    <property type="entry name" value="DUF421"/>
</dbReference>
<dbReference type="GO" id="GO:0005886">
    <property type="term" value="C:plasma membrane"/>
    <property type="evidence" value="ECO:0007669"/>
    <property type="project" value="UniProtKB-SubCell"/>
</dbReference>
<gene>
    <name evidence="9" type="ORF">FZC83_09705</name>
</gene>
<feature type="transmembrane region" description="Helical" evidence="7">
    <location>
        <begin position="24"/>
        <end position="44"/>
    </location>
</feature>
<dbReference type="PANTHER" id="PTHR34582">
    <property type="entry name" value="UPF0702 TRANSMEMBRANE PROTEIN YCAP"/>
    <property type="match status" value="1"/>
</dbReference>